<dbReference type="PANTHER" id="PTHR14969">
    <property type="entry name" value="SPHINGOSINE-1-PHOSPHATE PHOSPHOHYDROLASE"/>
    <property type="match status" value="1"/>
</dbReference>
<dbReference type="AlphaFoldDB" id="A0A6A8MEL6"/>
<feature type="transmembrane region" description="Helical" evidence="1">
    <location>
        <begin position="171"/>
        <end position="194"/>
    </location>
</feature>
<name>A0A6A8MEL6_9LACO</name>
<dbReference type="RefSeq" id="WP_154548824.1">
    <property type="nucleotide sequence ID" value="NZ_JBKZBZ010000002.1"/>
</dbReference>
<feature type="transmembrane region" description="Helical" evidence="1">
    <location>
        <begin position="46"/>
        <end position="73"/>
    </location>
</feature>
<dbReference type="PANTHER" id="PTHR14969:SF13">
    <property type="entry name" value="AT30094P"/>
    <property type="match status" value="1"/>
</dbReference>
<proteinExistence type="predicted"/>
<dbReference type="Proteomes" id="UP000438120">
    <property type="component" value="Unassembled WGS sequence"/>
</dbReference>
<dbReference type="CDD" id="cd03392">
    <property type="entry name" value="PAP2_like_2"/>
    <property type="match status" value="1"/>
</dbReference>
<dbReference type="Gene3D" id="1.20.144.10">
    <property type="entry name" value="Phosphatidic acid phosphatase type 2/haloperoxidase"/>
    <property type="match status" value="1"/>
</dbReference>
<keyword evidence="1" id="KW-1133">Transmembrane helix</keyword>
<dbReference type="Pfam" id="PF01569">
    <property type="entry name" value="PAP2"/>
    <property type="match status" value="1"/>
</dbReference>
<gene>
    <name evidence="3" type="ORF">FYJ62_06195</name>
</gene>
<feature type="transmembrane region" description="Helical" evidence="1">
    <location>
        <begin position="6"/>
        <end position="25"/>
    </location>
</feature>
<evidence type="ECO:0000256" key="1">
    <source>
        <dbReference type="SAM" id="Phobius"/>
    </source>
</evidence>
<feature type="transmembrane region" description="Helical" evidence="1">
    <location>
        <begin position="79"/>
        <end position="97"/>
    </location>
</feature>
<reference evidence="3 4" key="1">
    <citation type="submission" date="2019-08" db="EMBL/GenBank/DDBJ databases">
        <title>In-depth cultivation of the pig gut microbiome towards novel bacterial diversity and tailored functional studies.</title>
        <authorList>
            <person name="Wylensek D."/>
            <person name="Hitch T.C.A."/>
            <person name="Clavel T."/>
        </authorList>
    </citation>
    <scope>NUCLEOTIDE SEQUENCE [LARGE SCALE GENOMIC DNA]</scope>
    <source>
        <strain evidence="3 4">Bifido-178-WT-2B</strain>
    </source>
</reference>
<feature type="domain" description="Phosphatidic acid phosphatase type 2/haloperoxidase" evidence="2">
    <location>
        <begin position="79"/>
        <end position="186"/>
    </location>
</feature>
<dbReference type="EMBL" id="VUMX01000014">
    <property type="protein sequence ID" value="MST87235.1"/>
    <property type="molecule type" value="Genomic_DNA"/>
</dbReference>
<feature type="transmembrane region" description="Helical" evidence="1">
    <location>
        <begin position="143"/>
        <end position="159"/>
    </location>
</feature>
<evidence type="ECO:0000313" key="4">
    <source>
        <dbReference type="Proteomes" id="UP000438120"/>
    </source>
</evidence>
<dbReference type="OrthoDB" id="9789113at2"/>
<dbReference type="InterPro" id="IPR000326">
    <property type="entry name" value="PAP2/HPO"/>
</dbReference>
<comment type="caution">
    <text evidence="3">The sequence shown here is derived from an EMBL/GenBank/DDBJ whole genome shotgun (WGS) entry which is preliminary data.</text>
</comment>
<dbReference type="InterPro" id="IPR036938">
    <property type="entry name" value="PAP2/HPO_sf"/>
</dbReference>
<dbReference type="SUPFAM" id="SSF48317">
    <property type="entry name" value="Acid phosphatase/Vanadium-dependent haloperoxidase"/>
    <property type="match status" value="1"/>
</dbReference>
<keyword evidence="1" id="KW-0472">Membrane</keyword>
<keyword evidence="1" id="KW-0812">Transmembrane</keyword>
<evidence type="ECO:0000259" key="2">
    <source>
        <dbReference type="SMART" id="SM00014"/>
    </source>
</evidence>
<keyword evidence="4" id="KW-1185">Reference proteome</keyword>
<sequence length="196" mass="22150">MQIDVISLSISGIVLILLVLGILYSPAFNRFDQRLHQRLVKTQKNIFWKIIAFINEPKLVIVWDVLIAGILINEGDYKLGLWTLLTLGVTDGAGYVIKHLVKRNRPRSHLSEEEGYSFPSGHVIGATTMCLILYTLLRRITTSYLPLILLIYWAFVVISRLNLRAHYPSDVLGAVALSVFCFTVMQTIYAALFLEG</sequence>
<protein>
    <submittedName>
        <fullName evidence="3">Phosphatase PAP2 family protein</fullName>
    </submittedName>
</protein>
<feature type="transmembrane region" description="Helical" evidence="1">
    <location>
        <begin position="118"/>
        <end position="137"/>
    </location>
</feature>
<evidence type="ECO:0000313" key="3">
    <source>
        <dbReference type="EMBL" id="MST87235.1"/>
    </source>
</evidence>
<accession>A0A6A8MEL6</accession>
<organism evidence="3 4">
    <name type="scientific">Lactobacillus porci</name>
    <dbReference type="NCBI Taxonomy" id="2012477"/>
    <lineage>
        <taxon>Bacteria</taxon>
        <taxon>Bacillati</taxon>
        <taxon>Bacillota</taxon>
        <taxon>Bacilli</taxon>
        <taxon>Lactobacillales</taxon>
        <taxon>Lactobacillaceae</taxon>
        <taxon>Lactobacillus</taxon>
    </lineage>
</organism>
<dbReference type="SMART" id="SM00014">
    <property type="entry name" value="acidPPc"/>
    <property type="match status" value="1"/>
</dbReference>